<dbReference type="GO" id="GO:0009401">
    <property type="term" value="P:phosphoenolpyruvate-dependent sugar phosphotransferase system"/>
    <property type="evidence" value="ECO:0007669"/>
    <property type="project" value="UniProtKB-KW"/>
</dbReference>
<dbReference type="SUPFAM" id="SSF55804">
    <property type="entry name" value="Phoshotransferase/anion transport protein"/>
    <property type="match status" value="1"/>
</dbReference>
<dbReference type="NCBIfam" id="TIGR00848">
    <property type="entry name" value="fruA"/>
    <property type="match status" value="1"/>
</dbReference>
<gene>
    <name evidence="8" type="primary">fruA_1</name>
    <name evidence="8" type="ORF">AN619_29930</name>
</gene>
<protein>
    <submittedName>
        <fullName evidence="8">PTS system fructose-specific EIIABC component</fullName>
    </submittedName>
</protein>
<evidence type="ECO:0000256" key="6">
    <source>
        <dbReference type="ARBA" id="ARBA00022683"/>
    </source>
</evidence>
<dbReference type="InterPro" id="IPR002178">
    <property type="entry name" value="PTS_EIIA_type-2_dom"/>
</dbReference>
<name>A0A140KZH3_9FIRM</name>
<dbReference type="PROSITE" id="PS51094">
    <property type="entry name" value="PTS_EIIA_TYPE_2"/>
    <property type="match status" value="1"/>
</dbReference>
<dbReference type="FunFam" id="3.40.930.10:FF:000009">
    <property type="entry name" value="PTS system, fructose specific IIABC component"/>
    <property type="match status" value="1"/>
</dbReference>
<dbReference type="InterPro" id="IPR004715">
    <property type="entry name" value="PTS_IIA_fruc"/>
</dbReference>
<dbReference type="PANTHER" id="PTHR47738">
    <property type="entry name" value="PTS SYSTEM FRUCTOSE-LIKE EIIA COMPONENT-RELATED"/>
    <property type="match status" value="1"/>
</dbReference>
<evidence type="ECO:0000256" key="5">
    <source>
        <dbReference type="ARBA" id="ARBA00022679"/>
    </source>
</evidence>
<feature type="domain" description="PTS EIIA type-2" evidence="7">
    <location>
        <begin position="5"/>
        <end position="148"/>
    </location>
</feature>
<comment type="subcellular location">
    <subcellularLocation>
        <location evidence="1">Cytoplasm</location>
    </subcellularLocation>
</comment>
<dbReference type="Proteomes" id="UP000070456">
    <property type="component" value="Unassembled WGS sequence"/>
</dbReference>
<dbReference type="Pfam" id="PF00359">
    <property type="entry name" value="PTS_EIIA_2"/>
    <property type="match status" value="1"/>
</dbReference>
<evidence type="ECO:0000256" key="3">
    <source>
        <dbReference type="ARBA" id="ARBA00022553"/>
    </source>
</evidence>
<dbReference type="PROSITE" id="PS00372">
    <property type="entry name" value="PTS_EIIA_TYPE_2_HIS"/>
    <property type="match status" value="1"/>
</dbReference>
<comment type="caution">
    <text evidence="8">The sequence shown here is derived from an EMBL/GenBank/DDBJ whole genome shotgun (WGS) entry which is preliminary data.</text>
</comment>
<dbReference type="OrthoDB" id="95460at2"/>
<dbReference type="InterPro" id="IPR016152">
    <property type="entry name" value="PTrfase/Anion_transptr"/>
</dbReference>
<keyword evidence="5" id="KW-0808">Transferase</keyword>
<dbReference type="GO" id="GO:0008982">
    <property type="term" value="F:protein-N(PI)-phosphohistidine-sugar phosphotransferase activity"/>
    <property type="evidence" value="ECO:0007669"/>
    <property type="project" value="InterPro"/>
</dbReference>
<evidence type="ECO:0000256" key="2">
    <source>
        <dbReference type="ARBA" id="ARBA00022448"/>
    </source>
</evidence>
<dbReference type="InterPro" id="IPR051541">
    <property type="entry name" value="PTS_SugarTrans_NitroReg"/>
</dbReference>
<proteinExistence type="predicted"/>
<keyword evidence="6" id="KW-0598">Phosphotransferase system</keyword>
<evidence type="ECO:0000259" key="7">
    <source>
        <dbReference type="PROSITE" id="PS51094"/>
    </source>
</evidence>
<evidence type="ECO:0000256" key="4">
    <source>
        <dbReference type="ARBA" id="ARBA00022597"/>
    </source>
</evidence>
<dbReference type="STRING" id="520762.AN619_29930"/>
<sequence length="148" mass="16881">MEISDLLKRELMILDLQAQNKREVIEELITPLVDQGIVTDKENFIKTVMEREKQVSTGIGMGIAIPHGKSKDVQEPSIVFGKSKKGIDYESLDGQPSYIFFLIAVPEGSSSEHLRVLSQLSRKLMHEHVRKQLMEARQEEDVIHAFHE</sequence>
<keyword evidence="2" id="KW-0813">Transport</keyword>
<dbReference type="GO" id="GO:0016020">
    <property type="term" value="C:membrane"/>
    <property type="evidence" value="ECO:0007669"/>
    <property type="project" value="InterPro"/>
</dbReference>
<dbReference type="PANTHER" id="PTHR47738:SF2">
    <property type="entry name" value="PTS SYSTEM FRUCTOSE-LIKE EIIA COMPONENT"/>
    <property type="match status" value="1"/>
</dbReference>
<dbReference type="EMBL" id="LOEE01000083">
    <property type="protein sequence ID" value="KXG73698.1"/>
    <property type="molecule type" value="Genomic_DNA"/>
</dbReference>
<evidence type="ECO:0000256" key="1">
    <source>
        <dbReference type="ARBA" id="ARBA00004496"/>
    </source>
</evidence>
<reference evidence="8 9" key="1">
    <citation type="submission" date="2015-12" db="EMBL/GenBank/DDBJ databases">
        <title>Draft genome sequence of the thermoanaerobe Thermotalea metallivorans, an isolate from the runoff channel of the Great Artesian Basin, Australia.</title>
        <authorList>
            <person name="Patel B.K."/>
        </authorList>
    </citation>
    <scope>NUCLEOTIDE SEQUENCE [LARGE SCALE GENOMIC DNA]</scope>
    <source>
        <strain evidence="8 9">B2-1</strain>
    </source>
</reference>
<dbReference type="RefSeq" id="WP_068558061.1">
    <property type="nucleotide sequence ID" value="NZ_LOEE01000083.1"/>
</dbReference>
<accession>A0A140KZH3</accession>
<dbReference type="Gene3D" id="3.40.930.10">
    <property type="entry name" value="Mannitol-specific EII, Chain A"/>
    <property type="match status" value="1"/>
</dbReference>
<dbReference type="AlphaFoldDB" id="A0A140KZH3"/>
<evidence type="ECO:0000313" key="9">
    <source>
        <dbReference type="Proteomes" id="UP000070456"/>
    </source>
</evidence>
<dbReference type="GO" id="GO:0005737">
    <property type="term" value="C:cytoplasm"/>
    <property type="evidence" value="ECO:0007669"/>
    <property type="project" value="UniProtKB-SubCell"/>
</dbReference>
<organism evidence="8 9">
    <name type="scientific">Thermotalea metallivorans</name>
    <dbReference type="NCBI Taxonomy" id="520762"/>
    <lineage>
        <taxon>Bacteria</taxon>
        <taxon>Bacillati</taxon>
        <taxon>Bacillota</taxon>
        <taxon>Clostridia</taxon>
        <taxon>Peptostreptococcales</taxon>
        <taxon>Thermotaleaceae</taxon>
        <taxon>Thermotalea</taxon>
    </lineage>
</organism>
<evidence type="ECO:0000313" key="8">
    <source>
        <dbReference type="EMBL" id="KXG73698.1"/>
    </source>
</evidence>
<keyword evidence="3" id="KW-0597">Phosphoprotein</keyword>
<keyword evidence="9" id="KW-1185">Reference proteome</keyword>
<keyword evidence="4" id="KW-0762">Sugar transport</keyword>
<dbReference type="CDD" id="cd00211">
    <property type="entry name" value="PTS_IIA_fru"/>
    <property type="match status" value="1"/>
</dbReference>